<evidence type="ECO:0000313" key="2">
    <source>
        <dbReference type="EMBL" id="SEN13522.1"/>
    </source>
</evidence>
<evidence type="ECO:0000313" key="3">
    <source>
        <dbReference type="Proteomes" id="UP000199459"/>
    </source>
</evidence>
<gene>
    <name evidence="2" type="ORF">SAMN05216325_10889</name>
</gene>
<name>A0A1H8E219_9PROT</name>
<accession>A0A1H8E219</accession>
<dbReference type="RefSeq" id="WP_090630615.1">
    <property type="nucleotide sequence ID" value="NZ_FOCP01000008.1"/>
</dbReference>
<dbReference type="AlphaFoldDB" id="A0A1H8E219"/>
<dbReference type="Pfam" id="PF10116">
    <property type="entry name" value="Host_attach"/>
    <property type="match status" value="1"/>
</dbReference>
<dbReference type="InterPro" id="IPR019291">
    <property type="entry name" value="Host_attachment_protein"/>
</dbReference>
<dbReference type="Proteomes" id="UP000199459">
    <property type="component" value="Unassembled WGS sequence"/>
</dbReference>
<evidence type="ECO:0000256" key="1">
    <source>
        <dbReference type="SAM" id="MobiDB-lite"/>
    </source>
</evidence>
<feature type="compositionally biased region" description="Basic and acidic residues" evidence="1">
    <location>
        <begin position="45"/>
        <end position="64"/>
    </location>
</feature>
<sequence length="145" mass="16218">MTKIWILSANSGNAKLFSADSPIGPLTEIETFDNPAARIKQSDLTSDRPGRSFDSHGEGRHAMEVDVSPQEQEQIRFAKLLADRLEQGRLTKKFDRFVIVAAPAFLGLLRANLSAALTTQMSLEIDKDYTAMKTDELRTRLPERL</sequence>
<feature type="region of interest" description="Disordered" evidence="1">
    <location>
        <begin position="37"/>
        <end position="70"/>
    </location>
</feature>
<protein>
    <submittedName>
        <fullName evidence="2">Protein required for attachment to host cells</fullName>
    </submittedName>
</protein>
<organism evidence="2 3">
    <name type="scientific">Nitrosomonas marina</name>
    <dbReference type="NCBI Taxonomy" id="917"/>
    <lineage>
        <taxon>Bacteria</taxon>
        <taxon>Pseudomonadati</taxon>
        <taxon>Pseudomonadota</taxon>
        <taxon>Betaproteobacteria</taxon>
        <taxon>Nitrosomonadales</taxon>
        <taxon>Nitrosomonadaceae</taxon>
        <taxon>Nitrosomonas</taxon>
    </lineage>
</organism>
<reference evidence="2 3" key="1">
    <citation type="submission" date="2016-10" db="EMBL/GenBank/DDBJ databases">
        <authorList>
            <person name="de Groot N.N."/>
        </authorList>
    </citation>
    <scope>NUCLEOTIDE SEQUENCE [LARGE SCALE GENOMIC DNA]</scope>
    <source>
        <strain evidence="2 3">Nm22</strain>
    </source>
</reference>
<proteinExistence type="predicted"/>
<dbReference type="EMBL" id="FOCP01000008">
    <property type="protein sequence ID" value="SEN13522.1"/>
    <property type="molecule type" value="Genomic_DNA"/>
</dbReference>
<dbReference type="OrthoDB" id="329419at2"/>